<dbReference type="AlphaFoldDB" id="A0A4R3KNQ0"/>
<dbReference type="Pfam" id="PF07452">
    <property type="entry name" value="CHRD"/>
    <property type="match status" value="1"/>
</dbReference>
<proteinExistence type="predicted"/>
<feature type="region of interest" description="Disordered" evidence="1">
    <location>
        <begin position="157"/>
        <end position="180"/>
    </location>
</feature>
<organism evidence="4 5">
    <name type="scientific">Anseongella ginsenosidimutans</name>
    <dbReference type="NCBI Taxonomy" id="496056"/>
    <lineage>
        <taxon>Bacteria</taxon>
        <taxon>Pseudomonadati</taxon>
        <taxon>Bacteroidota</taxon>
        <taxon>Sphingobacteriia</taxon>
        <taxon>Sphingobacteriales</taxon>
        <taxon>Sphingobacteriaceae</taxon>
        <taxon>Anseongella</taxon>
    </lineage>
</organism>
<dbReference type="OrthoDB" id="571052at2"/>
<evidence type="ECO:0000256" key="2">
    <source>
        <dbReference type="SAM" id="SignalP"/>
    </source>
</evidence>
<evidence type="ECO:0000313" key="4">
    <source>
        <dbReference type="EMBL" id="TCS85647.1"/>
    </source>
</evidence>
<feature type="domain" description="CHRD" evidence="3">
    <location>
        <begin position="40"/>
        <end position="163"/>
    </location>
</feature>
<dbReference type="SMART" id="SM00754">
    <property type="entry name" value="CHRD"/>
    <property type="match status" value="1"/>
</dbReference>
<feature type="chain" id="PRO_5020511699" evidence="2">
    <location>
        <begin position="31"/>
        <end position="180"/>
    </location>
</feature>
<evidence type="ECO:0000259" key="3">
    <source>
        <dbReference type="PROSITE" id="PS50933"/>
    </source>
</evidence>
<reference evidence="4 5" key="1">
    <citation type="submission" date="2019-03" db="EMBL/GenBank/DDBJ databases">
        <title>Genomic Encyclopedia of Type Strains, Phase IV (KMG-IV): sequencing the most valuable type-strain genomes for metagenomic binning, comparative biology and taxonomic classification.</title>
        <authorList>
            <person name="Goeker M."/>
        </authorList>
    </citation>
    <scope>NUCLEOTIDE SEQUENCE [LARGE SCALE GENOMIC DNA]</scope>
    <source>
        <strain evidence="4 5">DSM 21100</strain>
    </source>
</reference>
<dbReference type="EMBL" id="SMAD01000011">
    <property type="protein sequence ID" value="TCS85647.1"/>
    <property type="molecule type" value="Genomic_DNA"/>
</dbReference>
<name>A0A4R3KNQ0_9SPHI</name>
<sequence length="180" mass="18472">MNTNNPFKARPAAWITSLLCACVLVLPACEDEEDAPEEKVTVEASATLNAEQETDDVTSPGTGTFTGTYNKNTGEFTFTLNWTNLTGPPTMMHFHGPAGPGTNASVKIGITGFPADAAGSVSGTVTVEEGDRADLLAGKWYVNIHTEAYPPGEIRGQVTFPAGSGGDNGGGGGGGDGDGY</sequence>
<feature type="compositionally biased region" description="Gly residues" evidence="1">
    <location>
        <begin position="163"/>
        <end position="180"/>
    </location>
</feature>
<feature type="signal peptide" evidence="2">
    <location>
        <begin position="1"/>
        <end position="30"/>
    </location>
</feature>
<comment type="caution">
    <text evidence="4">The sequence shown here is derived from an EMBL/GenBank/DDBJ whole genome shotgun (WGS) entry which is preliminary data.</text>
</comment>
<keyword evidence="5" id="KW-1185">Reference proteome</keyword>
<evidence type="ECO:0000256" key="1">
    <source>
        <dbReference type="SAM" id="MobiDB-lite"/>
    </source>
</evidence>
<dbReference type="PROSITE" id="PS50933">
    <property type="entry name" value="CHRD"/>
    <property type="match status" value="1"/>
</dbReference>
<dbReference type="Proteomes" id="UP000295807">
    <property type="component" value="Unassembled WGS sequence"/>
</dbReference>
<accession>A0A4R3KNQ0</accession>
<evidence type="ECO:0000313" key="5">
    <source>
        <dbReference type="Proteomes" id="UP000295807"/>
    </source>
</evidence>
<dbReference type="RefSeq" id="WP_132130070.1">
    <property type="nucleotide sequence ID" value="NZ_CP042432.1"/>
</dbReference>
<protein>
    <submittedName>
        <fullName evidence="4">CHRD domain-containing protein</fullName>
    </submittedName>
</protein>
<gene>
    <name evidence="4" type="ORF">EDD80_11149</name>
</gene>
<dbReference type="InterPro" id="IPR010895">
    <property type="entry name" value="CHRD"/>
</dbReference>
<keyword evidence="2" id="KW-0732">Signal</keyword>
<feature type="region of interest" description="Disordered" evidence="1">
    <location>
        <begin position="46"/>
        <end position="68"/>
    </location>
</feature>